<dbReference type="Proteomes" id="UP000230750">
    <property type="component" value="Unassembled WGS sequence"/>
</dbReference>
<evidence type="ECO:0000313" key="3">
    <source>
        <dbReference type="Proteomes" id="UP000230750"/>
    </source>
</evidence>
<feature type="compositionally biased region" description="Pro residues" evidence="1">
    <location>
        <begin position="131"/>
        <end position="141"/>
    </location>
</feature>
<dbReference type="EMBL" id="MRZV01000161">
    <property type="protein sequence ID" value="PIK56899.1"/>
    <property type="molecule type" value="Genomic_DNA"/>
</dbReference>
<name>A0A2G8L9G8_STIJA</name>
<dbReference type="AlphaFoldDB" id="A0A2G8L9G8"/>
<organism evidence="2 3">
    <name type="scientific">Stichopus japonicus</name>
    <name type="common">Sea cucumber</name>
    <dbReference type="NCBI Taxonomy" id="307972"/>
    <lineage>
        <taxon>Eukaryota</taxon>
        <taxon>Metazoa</taxon>
        <taxon>Echinodermata</taxon>
        <taxon>Eleutherozoa</taxon>
        <taxon>Echinozoa</taxon>
        <taxon>Holothuroidea</taxon>
        <taxon>Aspidochirotacea</taxon>
        <taxon>Aspidochirotida</taxon>
        <taxon>Stichopodidae</taxon>
        <taxon>Apostichopus</taxon>
    </lineage>
</organism>
<sequence>MLKLLASLQLTMSTKGLISEVTTTDPLQHVAPPAGEPVNGSSPNLDEMDSDEIMKSLRQTTAEIQSFMSNSRDDLDKLHKPTSPRMDSDQVSADSGLNTSMPDIRVDSPEGKVMEYMEFGSPNGSVLSFSSPPPVSEPPLSPVFCSPSSSSSPLLHDAQSSSPLSELHVSNIHVTLILLLVLLSVL</sequence>
<feature type="compositionally biased region" description="Low complexity" evidence="1">
    <location>
        <begin position="142"/>
        <end position="159"/>
    </location>
</feature>
<comment type="caution">
    <text evidence="2">The sequence shown here is derived from an EMBL/GenBank/DDBJ whole genome shotgun (WGS) entry which is preliminary data.</text>
</comment>
<keyword evidence="3" id="KW-1185">Reference proteome</keyword>
<accession>A0A2G8L9G8</accession>
<gene>
    <name evidence="2" type="ORF">BSL78_06225</name>
</gene>
<protein>
    <submittedName>
        <fullName evidence="2">Putative CLIP-associating protein 1-A</fullName>
    </submittedName>
</protein>
<evidence type="ECO:0000313" key="2">
    <source>
        <dbReference type="EMBL" id="PIK56899.1"/>
    </source>
</evidence>
<evidence type="ECO:0000256" key="1">
    <source>
        <dbReference type="SAM" id="MobiDB-lite"/>
    </source>
</evidence>
<feature type="region of interest" description="Disordered" evidence="1">
    <location>
        <begin position="68"/>
        <end position="106"/>
    </location>
</feature>
<proteinExistence type="predicted"/>
<reference evidence="2 3" key="1">
    <citation type="journal article" date="2017" name="PLoS Biol.">
        <title>The sea cucumber genome provides insights into morphological evolution and visceral regeneration.</title>
        <authorList>
            <person name="Zhang X."/>
            <person name="Sun L."/>
            <person name="Yuan J."/>
            <person name="Sun Y."/>
            <person name="Gao Y."/>
            <person name="Zhang L."/>
            <person name="Li S."/>
            <person name="Dai H."/>
            <person name="Hamel J.F."/>
            <person name="Liu C."/>
            <person name="Yu Y."/>
            <person name="Liu S."/>
            <person name="Lin W."/>
            <person name="Guo K."/>
            <person name="Jin S."/>
            <person name="Xu P."/>
            <person name="Storey K.B."/>
            <person name="Huan P."/>
            <person name="Zhang T."/>
            <person name="Zhou Y."/>
            <person name="Zhang J."/>
            <person name="Lin C."/>
            <person name="Li X."/>
            <person name="Xing L."/>
            <person name="Huo D."/>
            <person name="Sun M."/>
            <person name="Wang L."/>
            <person name="Mercier A."/>
            <person name="Li F."/>
            <person name="Yang H."/>
            <person name="Xiang J."/>
        </authorList>
    </citation>
    <scope>NUCLEOTIDE SEQUENCE [LARGE SCALE GENOMIC DNA]</scope>
    <source>
        <strain evidence="2">Shaxun</strain>
        <tissue evidence="2">Muscle</tissue>
    </source>
</reference>
<feature type="region of interest" description="Disordered" evidence="1">
    <location>
        <begin position="128"/>
        <end position="159"/>
    </location>
</feature>
<feature type="compositionally biased region" description="Polar residues" evidence="1">
    <location>
        <begin position="89"/>
        <end position="101"/>
    </location>
</feature>